<feature type="region of interest" description="Disordered" evidence="7">
    <location>
        <begin position="425"/>
        <end position="476"/>
    </location>
</feature>
<dbReference type="PANTHER" id="PTHR22807">
    <property type="entry name" value="NOP2 YEAST -RELATED NOL1/NOP2/FMU SUN DOMAIN-CONTAINING"/>
    <property type="match status" value="1"/>
</dbReference>
<dbReference type="PROSITE" id="PS50890">
    <property type="entry name" value="PUA"/>
    <property type="match status" value="1"/>
</dbReference>
<dbReference type="Gene3D" id="2.30.130.10">
    <property type="entry name" value="PUA domain"/>
    <property type="match status" value="1"/>
</dbReference>
<dbReference type="PROSITE" id="PS01153">
    <property type="entry name" value="NOL1_NOP2_SUN"/>
    <property type="match status" value="1"/>
</dbReference>
<reference evidence="9 10" key="1">
    <citation type="submission" date="2022-03" db="EMBL/GenBank/DDBJ databases">
        <authorList>
            <person name="Nunn A."/>
            <person name="Chopra R."/>
            <person name="Nunn A."/>
            <person name="Contreras Garrido A."/>
        </authorList>
    </citation>
    <scope>NUCLEOTIDE SEQUENCE [LARGE SCALE GENOMIC DNA]</scope>
</reference>
<dbReference type="InterPro" id="IPR023267">
    <property type="entry name" value="RCMT"/>
</dbReference>
<evidence type="ECO:0000256" key="3">
    <source>
        <dbReference type="ARBA" id="ARBA00022679"/>
    </source>
</evidence>
<dbReference type="Gene3D" id="3.40.50.150">
    <property type="entry name" value="Vaccinia Virus protein VP39"/>
    <property type="match status" value="1"/>
</dbReference>
<gene>
    <name evidence="9" type="ORF">TAV2_LOCUS2612</name>
</gene>
<dbReference type="InterPro" id="IPR018314">
    <property type="entry name" value="RsmB/NOL1/NOP2-like_CS"/>
</dbReference>
<keyword evidence="10" id="KW-1185">Reference proteome</keyword>
<evidence type="ECO:0000256" key="2">
    <source>
        <dbReference type="ARBA" id="ARBA00022603"/>
    </source>
</evidence>
<keyword evidence="5 6" id="KW-0694">RNA-binding</keyword>
<dbReference type="InterPro" id="IPR036974">
    <property type="entry name" value="PUA_sf"/>
</dbReference>
<accession>A0AAU9RIR8</accession>
<feature type="binding site" evidence="6">
    <location>
        <position position="375"/>
    </location>
    <ligand>
        <name>S-adenosyl-L-methionine</name>
        <dbReference type="ChEBI" id="CHEBI:59789"/>
    </ligand>
</feature>
<organism evidence="9 10">
    <name type="scientific">Thlaspi arvense</name>
    <name type="common">Field penny-cress</name>
    <dbReference type="NCBI Taxonomy" id="13288"/>
    <lineage>
        <taxon>Eukaryota</taxon>
        <taxon>Viridiplantae</taxon>
        <taxon>Streptophyta</taxon>
        <taxon>Embryophyta</taxon>
        <taxon>Tracheophyta</taxon>
        <taxon>Spermatophyta</taxon>
        <taxon>Magnoliopsida</taxon>
        <taxon>eudicotyledons</taxon>
        <taxon>Gunneridae</taxon>
        <taxon>Pentapetalae</taxon>
        <taxon>rosids</taxon>
        <taxon>malvids</taxon>
        <taxon>Brassicales</taxon>
        <taxon>Brassicaceae</taxon>
        <taxon>Thlaspideae</taxon>
        <taxon>Thlaspi</taxon>
    </lineage>
</organism>
<dbReference type="InterPro" id="IPR001678">
    <property type="entry name" value="MeTrfase_RsmB-F_NOP2_dom"/>
</dbReference>
<feature type="domain" description="SAM-dependent MTase RsmB/NOP-type" evidence="8">
    <location>
        <begin position="231"/>
        <end position="616"/>
    </location>
</feature>
<feature type="binding site" evidence="6">
    <location>
        <position position="485"/>
    </location>
    <ligand>
        <name>S-adenosyl-L-methionine</name>
        <dbReference type="ChEBI" id="CHEBI:59789"/>
    </ligand>
</feature>
<dbReference type="PRINTS" id="PR02008">
    <property type="entry name" value="RCMTFAMILY"/>
</dbReference>
<dbReference type="Proteomes" id="UP000836841">
    <property type="component" value="Chromosome 1"/>
</dbReference>
<feature type="active site" description="Nucleophile" evidence="6">
    <location>
        <position position="536"/>
    </location>
</feature>
<sequence>MKKARVLLKPSFLPSCLTKATTFFSSVSQVHSHSRHKEMDPSESERYCYDPVLRWNPEVEDYFNKAYGPDHFARISKALTRPSSYSCIRVNTVKTTSDAVIEKLTKILNDSEDSLKLVQSDGSSPISKCQIPGLEYVVFVNGSGPHRIEYDSGLENPPKEVLVSRKCAEAVLRGAQVYVPGVLACTAHVEKGDAVAVCVAMEQPGDEGDWSVNMTRGTTLQGLPTGKNQICSFYFGHISYGLVIVDPFYCERSGLYIGMGTTMLSRAGMFRVSHGVAVDLSNRVFRLPSLHNVLEGEIFLQNLPSIVAAHALDPQKGERILDMCAAPGGKTTAIAILMKDEGEIVAADRSHNKVLDVQKLSAEMGLSCITTCKLDALKSVCLPNTLDDSNTIVDGDISGSVTSHTELSSNEEMAFDAFKRSEAEKSCKETASSEQPNGGDNVSQAETRKNKGRLKNGRGRTQCQGGRAGKSQGFPPNSFDRVLLDAPCSALGLRPRLFAGLETVISLRNHGRYQRKMLDQAVQLVRVGGILVYSTCTINPSENEAVVRYALDKYKFLSLAPQHPRIGGPGLVGRCEFPDGYIEEWLKPGEEEMVQKFDPSSELDTIGFFIAKFSVGSKD</sequence>
<proteinExistence type="inferred from homology"/>
<evidence type="ECO:0000313" key="9">
    <source>
        <dbReference type="EMBL" id="CAH2038741.1"/>
    </source>
</evidence>
<dbReference type="InterPro" id="IPR029063">
    <property type="entry name" value="SAM-dependent_MTases_sf"/>
</dbReference>
<name>A0AAU9RIR8_THLAR</name>
<dbReference type="Pfam" id="PF01472">
    <property type="entry name" value="PUA"/>
    <property type="match status" value="1"/>
</dbReference>
<dbReference type="PROSITE" id="PS51686">
    <property type="entry name" value="SAM_MT_RSMB_NOP"/>
    <property type="match status" value="1"/>
</dbReference>
<dbReference type="InterPro" id="IPR002478">
    <property type="entry name" value="PUA"/>
</dbReference>
<comment type="similarity">
    <text evidence="1 6">Belongs to the class I-like SAM-binding methyltransferase superfamily. RsmB/NOP family.</text>
</comment>
<dbReference type="GO" id="GO:0003723">
    <property type="term" value="F:RNA binding"/>
    <property type="evidence" value="ECO:0007669"/>
    <property type="project" value="UniProtKB-UniRule"/>
</dbReference>
<evidence type="ECO:0000256" key="6">
    <source>
        <dbReference type="PROSITE-ProRule" id="PRU01023"/>
    </source>
</evidence>
<feature type="compositionally biased region" description="Polar residues" evidence="7">
    <location>
        <begin position="429"/>
        <end position="445"/>
    </location>
</feature>
<dbReference type="EMBL" id="OU466857">
    <property type="protein sequence ID" value="CAH2038741.1"/>
    <property type="molecule type" value="Genomic_DNA"/>
</dbReference>
<dbReference type="GO" id="GO:0008173">
    <property type="term" value="F:RNA methyltransferase activity"/>
    <property type="evidence" value="ECO:0007669"/>
    <property type="project" value="InterPro"/>
</dbReference>
<dbReference type="AlphaFoldDB" id="A0AAU9RIR8"/>
<dbReference type="Pfam" id="PF01189">
    <property type="entry name" value="Methyltr_RsmB-F"/>
    <property type="match status" value="2"/>
</dbReference>
<keyword evidence="3 6" id="KW-0808">Transferase</keyword>
<evidence type="ECO:0000313" key="10">
    <source>
        <dbReference type="Proteomes" id="UP000836841"/>
    </source>
</evidence>
<dbReference type="SUPFAM" id="SSF53335">
    <property type="entry name" value="S-adenosyl-L-methionine-dependent methyltransferases"/>
    <property type="match status" value="1"/>
</dbReference>
<evidence type="ECO:0000259" key="8">
    <source>
        <dbReference type="PROSITE" id="PS51686"/>
    </source>
</evidence>
<dbReference type="SUPFAM" id="SSF88697">
    <property type="entry name" value="PUA domain-like"/>
    <property type="match status" value="1"/>
</dbReference>
<evidence type="ECO:0000256" key="5">
    <source>
        <dbReference type="ARBA" id="ARBA00022884"/>
    </source>
</evidence>
<dbReference type="InterPro" id="IPR015947">
    <property type="entry name" value="PUA-like_sf"/>
</dbReference>
<protein>
    <recommendedName>
        <fullName evidence="8">SAM-dependent MTase RsmB/NOP-type domain-containing protein</fullName>
    </recommendedName>
</protein>
<dbReference type="PANTHER" id="PTHR22807:SF64">
    <property type="entry name" value="SAM-DEPENDENT MTASE RSMB_NOP-TYPE DOMAIN-CONTAINING PROTEIN"/>
    <property type="match status" value="1"/>
</dbReference>
<keyword evidence="4 6" id="KW-0949">S-adenosyl-L-methionine</keyword>
<feature type="binding site" evidence="6">
    <location>
        <position position="348"/>
    </location>
    <ligand>
        <name>S-adenosyl-L-methionine</name>
        <dbReference type="ChEBI" id="CHEBI:59789"/>
    </ligand>
</feature>
<dbReference type="GO" id="GO:0001510">
    <property type="term" value="P:RNA methylation"/>
    <property type="evidence" value="ECO:0007669"/>
    <property type="project" value="InterPro"/>
</dbReference>
<keyword evidence="2 6" id="KW-0489">Methyltransferase</keyword>
<evidence type="ECO:0000256" key="4">
    <source>
        <dbReference type="ARBA" id="ARBA00022691"/>
    </source>
</evidence>
<evidence type="ECO:0000256" key="1">
    <source>
        <dbReference type="ARBA" id="ARBA00007494"/>
    </source>
</evidence>
<feature type="binding site" evidence="6">
    <location>
        <begin position="324"/>
        <end position="330"/>
    </location>
    <ligand>
        <name>S-adenosyl-L-methionine</name>
        <dbReference type="ChEBI" id="CHEBI:59789"/>
    </ligand>
</feature>
<dbReference type="InterPro" id="IPR049560">
    <property type="entry name" value="MeTrfase_RsmB-F_NOP2_cat"/>
</dbReference>
<evidence type="ECO:0000256" key="7">
    <source>
        <dbReference type="SAM" id="MobiDB-lite"/>
    </source>
</evidence>